<dbReference type="InterPro" id="IPR011662">
    <property type="entry name" value="Secretin/TonB_short_N"/>
</dbReference>
<comment type="similarity">
    <text evidence="2 13 15">Belongs to the TonB-dependent receptor family.</text>
</comment>
<reference evidence="18 19" key="1">
    <citation type="submission" date="2018-10" db="EMBL/GenBank/DDBJ databases">
        <title>Draft genome of Cortibacter populi DSM10536.</title>
        <authorList>
            <person name="Bernier A.-M."/>
            <person name="Bernard K."/>
        </authorList>
    </citation>
    <scope>NUCLEOTIDE SEQUENCE [LARGE SCALE GENOMIC DNA]</scope>
    <source>
        <strain evidence="18 19">DSM 105136</strain>
    </source>
</reference>
<comment type="caution">
    <text evidence="18">The sequence shown here is derived from an EMBL/GenBank/DDBJ whole genome shotgun (WGS) entry which is preliminary data.</text>
</comment>
<evidence type="ECO:0000256" key="6">
    <source>
        <dbReference type="ARBA" id="ARBA00022692"/>
    </source>
</evidence>
<evidence type="ECO:0000256" key="10">
    <source>
        <dbReference type="ARBA" id="ARBA00023136"/>
    </source>
</evidence>
<keyword evidence="5" id="KW-0410">Iron transport</keyword>
<dbReference type="InterPro" id="IPR010917">
    <property type="entry name" value="TonB_rcpt_CS"/>
</dbReference>
<dbReference type="SUPFAM" id="SSF56935">
    <property type="entry name" value="Porins"/>
    <property type="match status" value="1"/>
</dbReference>
<dbReference type="InterPro" id="IPR037066">
    <property type="entry name" value="Plug_dom_sf"/>
</dbReference>
<sequence length="931" mass="102742">MGSGPPKQAGPIPAGLEGESMPRKIDKPTHPHQDRDETATATAQKYSPRPASPASLMALLVTAGLTAGLGLHGSAARGQERLPAADAGSASQVWQFNIPAGHLDSALISVGNTTGLEIGFDPQRLQGLRSPGLQGGYTVQQALQLLLQGSPYTVELSGANRARLVELDPQRQGSAPDGSVSITRAADAGTGGNILPEVVVSYASPQVQSSTNYTVSQSSSAAKLDLALKETPQSISVFTEKLIQDMNLTSISDVLAATPGVTTVENGIPGAGRVEYYSRGFAINSFQIDGLMTDGAAFGAQNNASNRTAVGMQDPFLYERIDIIRGSTGLTTGQGDPSASLSFVRKKPLRERQILANLQYGSWSTKRAELDFSTPLNESGTWRGRVVATGDHGKAYVDRVKQKGTALYAITELDATPSTRLTLGGTQAKRRLDGTGPHGIRRTTNIHSPNTELDRSYNNATRWSYRDFDYNNVFASIDHAFANGWQIVGAYNHFSTKSDRLYGVMGTTFYMPQWDVASYVWGRERYDNATNAFDVYLKGDFELLGRQHDFVIGVNQTKSDRTNYNYLPELSDVIRPNSQSQVDDPSNSMWRSERWMRPSQWNDGDIGLPALDLPNWQLIGLNASWDTPYSIYNFKREQKGIYGSVRLRPLEHLQVILGARYGKGEKFESQPSTFQPYGGLIYELTPSINAYVGYARVEKPNTLELAFPLDVNGNWLDPLKANTIEAGLKGGFFDNRLNLAATYFTMTQDNYPIETNRYVANPLYPGTYSPAYVGLDGYKVYGVELNAAGQITPHWQIMGGYVHQRQEIPTDFWGIETGEDFEAQFFFPKNSFKIFTSYDFGSRRQFTIGGGTYWQSAGRNNVQYVRDDGSNYYWWQGSYALYNLMARWRIDKNTTIGVNVRNLFDKTYFTNSSAGNYGAPRSITASLNMKF</sequence>
<dbReference type="GO" id="GO:0009279">
    <property type="term" value="C:cell outer membrane"/>
    <property type="evidence" value="ECO:0007669"/>
    <property type="project" value="UniProtKB-SubCell"/>
</dbReference>
<dbReference type="Gene3D" id="3.55.50.30">
    <property type="match status" value="1"/>
</dbReference>
<dbReference type="GO" id="GO:0015344">
    <property type="term" value="F:siderophore uptake transmembrane transporter activity"/>
    <property type="evidence" value="ECO:0007669"/>
    <property type="project" value="TreeGrafter"/>
</dbReference>
<dbReference type="Gene3D" id="2.170.130.10">
    <property type="entry name" value="TonB-dependent receptor, plug domain"/>
    <property type="match status" value="1"/>
</dbReference>
<dbReference type="PANTHER" id="PTHR32552:SF74">
    <property type="entry name" value="HYDROXAMATE SIDEROPHORE RECEPTOR FHUE"/>
    <property type="match status" value="1"/>
</dbReference>
<dbReference type="OrthoDB" id="9790771at2"/>
<dbReference type="InterPro" id="IPR039426">
    <property type="entry name" value="TonB-dep_rcpt-like"/>
</dbReference>
<keyword evidence="5" id="KW-0406">Ion transport</keyword>
<keyword evidence="19" id="KW-1185">Reference proteome</keyword>
<keyword evidence="7" id="KW-0732">Signal</keyword>
<organism evidence="18 19">
    <name type="scientific">Corticibacter populi</name>
    <dbReference type="NCBI Taxonomy" id="1550736"/>
    <lineage>
        <taxon>Bacteria</taxon>
        <taxon>Pseudomonadati</taxon>
        <taxon>Pseudomonadota</taxon>
        <taxon>Betaproteobacteria</taxon>
        <taxon>Burkholderiales</taxon>
        <taxon>Comamonadaceae</taxon>
        <taxon>Corticibacter</taxon>
    </lineage>
</organism>
<dbReference type="SMART" id="SM00965">
    <property type="entry name" value="STN"/>
    <property type="match status" value="1"/>
</dbReference>
<keyword evidence="12 13" id="KW-0998">Cell outer membrane</keyword>
<evidence type="ECO:0000256" key="2">
    <source>
        <dbReference type="ARBA" id="ARBA00009810"/>
    </source>
</evidence>
<evidence type="ECO:0000256" key="3">
    <source>
        <dbReference type="ARBA" id="ARBA00022448"/>
    </source>
</evidence>
<evidence type="ECO:0000256" key="14">
    <source>
        <dbReference type="PROSITE-ProRule" id="PRU10144"/>
    </source>
</evidence>
<name>A0A3M6QZE9_9BURK</name>
<evidence type="ECO:0000256" key="16">
    <source>
        <dbReference type="SAM" id="MobiDB-lite"/>
    </source>
</evidence>
<keyword evidence="3 13" id="KW-0813">Transport</keyword>
<dbReference type="AlphaFoldDB" id="A0A3M6QZE9"/>
<keyword evidence="10 13" id="KW-0472">Membrane</keyword>
<keyword evidence="8" id="KW-0408">Iron</keyword>
<dbReference type="Proteomes" id="UP000278006">
    <property type="component" value="Unassembled WGS sequence"/>
</dbReference>
<proteinExistence type="inferred from homology"/>
<dbReference type="PROSITE" id="PS52016">
    <property type="entry name" value="TONB_DEPENDENT_REC_3"/>
    <property type="match status" value="1"/>
</dbReference>
<dbReference type="PROSITE" id="PS01156">
    <property type="entry name" value="TONB_DEPENDENT_REC_2"/>
    <property type="match status" value="1"/>
</dbReference>
<gene>
    <name evidence="18" type="ORF">D8I35_01955</name>
</gene>
<evidence type="ECO:0000256" key="11">
    <source>
        <dbReference type="ARBA" id="ARBA00023170"/>
    </source>
</evidence>
<keyword evidence="9 15" id="KW-0798">TonB box</keyword>
<dbReference type="EMBL" id="RDQO01000001">
    <property type="protein sequence ID" value="RMX07912.1"/>
    <property type="molecule type" value="Genomic_DNA"/>
</dbReference>
<dbReference type="Pfam" id="PF07715">
    <property type="entry name" value="Plug"/>
    <property type="match status" value="1"/>
</dbReference>
<dbReference type="InterPro" id="IPR036942">
    <property type="entry name" value="Beta-barrel_TonB_sf"/>
</dbReference>
<feature type="region of interest" description="Disordered" evidence="16">
    <location>
        <begin position="1"/>
        <end position="50"/>
    </location>
</feature>
<keyword evidence="11 18" id="KW-0675">Receptor</keyword>
<evidence type="ECO:0000256" key="13">
    <source>
        <dbReference type="PROSITE-ProRule" id="PRU01360"/>
    </source>
</evidence>
<dbReference type="Pfam" id="PF07660">
    <property type="entry name" value="STN"/>
    <property type="match status" value="1"/>
</dbReference>
<dbReference type="Pfam" id="PF00593">
    <property type="entry name" value="TonB_dep_Rec_b-barrel"/>
    <property type="match status" value="1"/>
</dbReference>
<evidence type="ECO:0000313" key="18">
    <source>
        <dbReference type="EMBL" id="RMX07912.1"/>
    </source>
</evidence>
<comment type="subcellular location">
    <subcellularLocation>
        <location evidence="1 13">Cell outer membrane</location>
        <topology evidence="1 13">Multi-pass membrane protein</topology>
    </subcellularLocation>
</comment>
<keyword evidence="4 13" id="KW-1134">Transmembrane beta strand</keyword>
<feature type="domain" description="Secretin/TonB short N-terminal" evidence="17">
    <location>
        <begin position="116"/>
        <end position="167"/>
    </location>
</feature>
<protein>
    <submittedName>
        <fullName evidence="18">TonB-dependent receptor</fullName>
    </submittedName>
</protein>
<feature type="short sequence motif" description="TonB C-terminal box" evidence="14">
    <location>
        <begin position="914"/>
        <end position="931"/>
    </location>
</feature>
<evidence type="ECO:0000256" key="15">
    <source>
        <dbReference type="RuleBase" id="RU003357"/>
    </source>
</evidence>
<evidence type="ECO:0000256" key="9">
    <source>
        <dbReference type="ARBA" id="ARBA00023077"/>
    </source>
</evidence>
<dbReference type="CDD" id="cd01347">
    <property type="entry name" value="ligand_gated_channel"/>
    <property type="match status" value="1"/>
</dbReference>
<evidence type="ECO:0000256" key="8">
    <source>
        <dbReference type="ARBA" id="ARBA00023004"/>
    </source>
</evidence>
<feature type="compositionally biased region" description="Basic and acidic residues" evidence="16">
    <location>
        <begin position="20"/>
        <end position="38"/>
    </location>
</feature>
<accession>A0A3M6QZE9</accession>
<evidence type="ECO:0000313" key="19">
    <source>
        <dbReference type="Proteomes" id="UP000278006"/>
    </source>
</evidence>
<evidence type="ECO:0000256" key="12">
    <source>
        <dbReference type="ARBA" id="ARBA00023237"/>
    </source>
</evidence>
<dbReference type="InterPro" id="IPR012910">
    <property type="entry name" value="Plug_dom"/>
</dbReference>
<dbReference type="InterPro" id="IPR000531">
    <property type="entry name" value="Beta-barrel_TonB"/>
</dbReference>
<evidence type="ECO:0000256" key="1">
    <source>
        <dbReference type="ARBA" id="ARBA00004571"/>
    </source>
</evidence>
<evidence type="ECO:0000256" key="7">
    <source>
        <dbReference type="ARBA" id="ARBA00022729"/>
    </source>
</evidence>
<evidence type="ECO:0000259" key="17">
    <source>
        <dbReference type="SMART" id="SM00965"/>
    </source>
</evidence>
<dbReference type="PANTHER" id="PTHR32552">
    <property type="entry name" value="FERRICHROME IRON RECEPTOR-RELATED"/>
    <property type="match status" value="1"/>
</dbReference>
<dbReference type="Gene3D" id="2.40.170.20">
    <property type="entry name" value="TonB-dependent receptor, beta-barrel domain"/>
    <property type="match status" value="1"/>
</dbReference>
<evidence type="ECO:0000256" key="5">
    <source>
        <dbReference type="ARBA" id="ARBA00022496"/>
    </source>
</evidence>
<evidence type="ECO:0000256" key="4">
    <source>
        <dbReference type="ARBA" id="ARBA00022452"/>
    </source>
</evidence>
<keyword evidence="6 13" id="KW-0812">Transmembrane</keyword>